<evidence type="ECO:0000313" key="1">
    <source>
        <dbReference type="EMBL" id="RYP10915.1"/>
    </source>
</evidence>
<sequence>MANLAQIEDHSSKVAANVRTLAAYGRRDPRETITDEPAEAGPDKPLLLADVPEEAHHARRSILAHLSHLQALLEQPADFLQRLARQYQVLACIPLEGSVPISDVAALLGVPESQLARVAQMTVTENFLCLPRPGHLAHTSLSANFVADPGLMDAALFLSETAAPAASHMAAATRRWGVSSKANETAYNLAFDTSTMLSNACDQRPRLRRQWPEYLRYGMGDIEAGVTDVLTQLDWRSLGTATVVDSAATSTAMAMKLADLHPPLCFVVQMSSSADLNGTPGSHHRITVQQRMPGAPQLVRDAALFIVRLQATCASAVSSRIRAELGAHVGILRANPRSRLLLVLPSVLRDNQQQQPGGGASPEIEAMARMRDLAFWQLANEREMEMATLLDLVNGVRDGLGRLMVVNKFGARNHPAVAIEVRYQTYDETELP</sequence>
<dbReference type="PANTHER" id="PTHR43712">
    <property type="entry name" value="PUTATIVE (AFU_ORTHOLOGUE AFUA_4G14580)-RELATED"/>
    <property type="match status" value="1"/>
</dbReference>
<proteinExistence type="predicted"/>
<dbReference type="OrthoDB" id="2410195at2759"/>
<dbReference type="InterPro" id="IPR029063">
    <property type="entry name" value="SAM-dependent_MTases_sf"/>
</dbReference>
<evidence type="ECO:0000313" key="2">
    <source>
        <dbReference type="Proteomes" id="UP000293360"/>
    </source>
</evidence>
<accession>A0A4Q4TTT4</accession>
<gene>
    <name evidence="1" type="ORF">DL764_000351</name>
</gene>
<organism evidence="1 2">
    <name type="scientific">Monosporascus ibericus</name>
    <dbReference type="NCBI Taxonomy" id="155417"/>
    <lineage>
        <taxon>Eukaryota</taxon>
        <taxon>Fungi</taxon>
        <taxon>Dikarya</taxon>
        <taxon>Ascomycota</taxon>
        <taxon>Pezizomycotina</taxon>
        <taxon>Sordariomycetes</taxon>
        <taxon>Xylariomycetidae</taxon>
        <taxon>Xylariales</taxon>
        <taxon>Xylariales incertae sedis</taxon>
        <taxon>Monosporascus</taxon>
    </lineage>
</organism>
<dbReference type="InterPro" id="IPR036390">
    <property type="entry name" value="WH_DNA-bd_sf"/>
</dbReference>
<dbReference type="Gene3D" id="3.40.50.150">
    <property type="entry name" value="Vaccinia Virus protein VP39"/>
    <property type="match status" value="1"/>
</dbReference>
<dbReference type="STRING" id="155417.A0A4Q4TTT4"/>
<name>A0A4Q4TTT4_9PEZI</name>
<dbReference type="EMBL" id="QJNU01000010">
    <property type="protein sequence ID" value="RYP10915.1"/>
    <property type="molecule type" value="Genomic_DNA"/>
</dbReference>
<dbReference type="SUPFAM" id="SSF46785">
    <property type="entry name" value="Winged helix' DNA-binding domain"/>
    <property type="match status" value="1"/>
</dbReference>
<comment type="caution">
    <text evidence="1">The sequence shown here is derived from an EMBL/GenBank/DDBJ whole genome shotgun (WGS) entry which is preliminary data.</text>
</comment>
<reference evidence="1 2" key="1">
    <citation type="submission" date="2018-06" db="EMBL/GenBank/DDBJ databases">
        <title>Complete Genomes of Monosporascus.</title>
        <authorList>
            <person name="Robinson A.J."/>
            <person name="Natvig D.O."/>
        </authorList>
    </citation>
    <scope>NUCLEOTIDE SEQUENCE [LARGE SCALE GENOMIC DNA]</scope>
    <source>
        <strain evidence="1 2">CBS 110550</strain>
    </source>
</reference>
<protein>
    <recommendedName>
        <fullName evidence="3">O-methyltransferase domain-containing protein</fullName>
    </recommendedName>
</protein>
<dbReference type="AlphaFoldDB" id="A0A4Q4TTT4"/>
<evidence type="ECO:0008006" key="3">
    <source>
        <dbReference type="Google" id="ProtNLM"/>
    </source>
</evidence>
<dbReference type="Proteomes" id="UP000293360">
    <property type="component" value="Unassembled WGS sequence"/>
</dbReference>
<keyword evidence="2" id="KW-1185">Reference proteome</keyword>
<dbReference type="PANTHER" id="PTHR43712:SF15">
    <property type="entry name" value="MONODICTYPHENONE CLUSTER TRANSCRIPTIONAL COACTIVATOR MDPA"/>
    <property type="match status" value="1"/>
</dbReference>